<name>A0AC61MW37_9FIRM</name>
<organism evidence="1 2">
    <name type="scientific">Aristaeella hokkaidonensis</name>
    <dbReference type="NCBI Taxonomy" id="3046382"/>
    <lineage>
        <taxon>Bacteria</taxon>
        <taxon>Bacillati</taxon>
        <taxon>Bacillota</taxon>
        <taxon>Clostridia</taxon>
        <taxon>Eubacteriales</taxon>
        <taxon>Aristaeellaceae</taxon>
        <taxon>Aristaeella</taxon>
    </lineage>
</organism>
<evidence type="ECO:0000313" key="2">
    <source>
        <dbReference type="Proteomes" id="UP000682782"/>
    </source>
</evidence>
<protein>
    <submittedName>
        <fullName evidence="1">Carbohydrate ABC transporter permease</fullName>
    </submittedName>
</protein>
<keyword evidence="2" id="KW-1185">Reference proteome</keyword>
<reference evidence="1" key="1">
    <citation type="submission" date="2021-01" db="EMBL/GenBank/DDBJ databases">
        <title>Complete genome sequence of Clostridiales bacterium R-7.</title>
        <authorList>
            <person name="Mahoney-Kurpe S.C."/>
            <person name="Palevich N."/>
            <person name="Koike S."/>
            <person name="Moon C.D."/>
            <person name="Attwood G.T."/>
        </authorList>
    </citation>
    <scope>NUCLEOTIDE SEQUENCE</scope>
    <source>
        <strain evidence="1">R-7</strain>
    </source>
</reference>
<dbReference type="Proteomes" id="UP000682782">
    <property type="component" value="Chromosome"/>
</dbReference>
<evidence type="ECO:0000313" key="1">
    <source>
        <dbReference type="EMBL" id="QUC66882.1"/>
    </source>
</evidence>
<sequence>MTVTAVKAKKQNRIRETRKDRIFNAINTLFWVLVLFLVLYPLWLILIASVSDPDAVLQAKVLIWPVDFSLMGYDAVFQNSELLNSYVNSVFYTVVGSALSVIVSLAAAYALSRGFAGKKFVNLAITFTMFFSGGLIPIFLNIRDLGLYNTRTVMILMNLVSVWNLMVARTYIQTSIPNDLYEAAVIDGADHFTYFFKCVLPLSGTIIAVLSVYYGVARWNDYFTGLVMLRDRSLYPLQLVLREILASLTSTGSSDTFFAAYADNLGGLQAALRKAEVAKYCCIVVATVPAVVLYVFMQKYFVKGVMIGSLKG</sequence>
<proteinExistence type="predicted"/>
<dbReference type="EMBL" id="CP068393">
    <property type="protein sequence ID" value="QUC66882.1"/>
    <property type="molecule type" value="Genomic_DNA"/>
</dbReference>
<accession>A0AC61MW37</accession>
<gene>
    <name evidence="1" type="ORF">JYE49_13715</name>
</gene>